<dbReference type="Gene3D" id="2.60.120.650">
    <property type="entry name" value="Cupin"/>
    <property type="match status" value="1"/>
</dbReference>
<protein>
    <submittedName>
        <fullName evidence="2">Histone lysine demethylase jmjd6b</fullName>
    </submittedName>
</protein>
<dbReference type="Pfam" id="PF13621">
    <property type="entry name" value="Cupin_8"/>
    <property type="match status" value="1"/>
</dbReference>
<dbReference type="RefSeq" id="XP_067916606.1">
    <property type="nucleotide sequence ID" value="XM_068071418.1"/>
</dbReference>
<comment type="caution">
    <text evidence="2">The sequence shown here is derived from an EMBL/GenBank/DDBJ whole genome shotgun (WGS) entry which is preliminary data.</text>
</comment>
<accession>A0A2C6KE98</accession>
<reference evidence="2 3" key="1">
    <citation type="journal article" date="2017" name="Int. J. Parasitol.">
        <title>The genome of the protozoan parasite Cystoisospora suis and a reverse vaccinology approach to identify vaccine candidates.</title>
        <authorList>
            <person name="Palmieri N."/>
            <person name="Shrestha A."/>
            <person name="Ruttkowski B."/>
            <person name="Beck T."/>
            <person name="Vogl C."/>
            <person name="Tomley F."/>
            <person name="Blake D.P."/>
            <person name="Joachim A."/>
        </authorList>
    </citation>
    <scope>NUCLEOTIDE SEQUENCE [LARGE SCALE GENOMIC DNA]</scope>
    <source>
        <strain evidence="2 3">Wien I</strain>
    </source>
</reference>
<dbReference type="GO" id="GO:0000987">
    <property type="term" value="F:cis-regulatory region sequence-specific DNA binding"/>
    <property type="evidence" value="ECO:0007669"/>
    <property type="project" value="TreeGrafter"/>
</dbReference>
<dbReference type="InterPro" id="IPR041667">
    <property type="entry name" value="Cupin_8"/>
</dbReference>
<dbReference type="GO" id="GO:0005634">
    <property type="term" value="C:nucleus"/>
    <property type="evidence" value="ECO:0007669"/>
    <property type="project" value="TreeGrafter"/>
</dbReference>
<gene>
    <name evidence="2" type="ORF">CSUI_011318</name>
</gene>
<dbReference type="EMBL" id="MIGC01010797">
    <property type="protein sequence ID" value="PHJ14872.1"/>
    <property type="molecule type" value="Genomic_DNA"/>
</dbReference>
<dbReference type="GeneID" id="94434629"/>
<dbReference type="Proteomes" id="UP000221165">
    <property type="component" value="Unassembled WGS sequence"/>
</dbReference>
<dbReference type="GO" id="GO:0008168">
    <property type="term" value="F:methyltransferase activity"/>
    <property type="evidence" value="ECO:0007669"/>
    <property type="project" value="UniProtKB-KW"/>
</dbReference>
<evidence type="ECO:0000313" key="3">
    <source>
        <dbReference type="Proteomes" id="UP000221165"/>
    </source>
</evidence>
<dbReference type="GO" id="GO:0032259">
    <property type="term" value="P:methylation"/>
    <property type="evidence" value="ECO:0007669"/>
    <property type="project" value="UniProtKB-KW"/>
</dbReference>
<organism evidence="2 3">
    <name type="scientific">Cystoisospora suis</name>
    <dbReference type="NCBI Taxonomy" id="483139"/>
    <lineage>
        <taxon>Eukaryota</taxon>
        <taxon>Sar</taxon>
        <taxon>Alveolata</taxon>
        <taxon>Apicomplexa</taxon>
        <taxon>Conoidasida</taxon>
        <taxon>Coccidia</taxon>
        <taxon>Eucoccidiorida</taxon>
        <taxon>Eimeriorina</taxon>
        <taxon>Sarcocystidae</taxon>
        <taxon>Cystoisospora</taxon>
    </lineage>
</organism>
<dbReference type="SUPFAM" id="SSF51197">
    <property type="entry name" value="Clavaminate synthase-like"/>
    <property type="match status" value="1"/>
</dbReference>
<feature type="domain" description="JmjC" evidence="1">
    <location>
        <begin position="19"/>
        <end position="188"/>
    </location>
</feature>
<proteinExistence type="predicted"/>
<dbReference type="PROSITE" id="PS51184">
    <property type="entry name" value="JMJC"/>
    <property type="match status" value="1"/>
</dbReference>
<keyword evidence="2" id="KW-0808">Transferase</keyword>
<dbReference type="VEuPathDB" id="ToxoDB:CSUI_011318"/>
<evidence type="ECO:0000259" key="1">
    <source>
        <dbReference type="PROSITE" id="PS51184"/>
    </source>
</evidence>
<keyword evidence="2" id="KW-0489">Methyltransferase</keyword>
<dbReference type="OrthoDB" id="333193at2759"/>
<feature type="non-terminal residue" evidence="2">
    <location>
        <position position="193"/>
    </location>
</feature>
<evidence type="ECO:0000313" key="2">
    <source>
        <dbReference type="EMBL" id="PHJ14872.1"/>
    </source>
</evidence>
<dbReference type="PANTHER" id="PTHR12480:SF21">
    <property type="entry name" value="JMJC DOMAIN-CONTAINING PROTEIN 8"/>
    <property type="match status" value="1"/>
</dbReference>
<dbReference type="AlphaFoldDB" id="A0A2C6KE98"/>
<sequence length="193" mass="22149">REKPANGGCRKGGDTELADSRRSLLDDYEVPSYFSEKRDLFTTLGDQRPNFRWLLIGYKRSGSKWHIDPNQTSAWNAVIRGKKRWILLPPHLPPPGVFPSRDGSEVTQPVSLIEWYLNYYDLLHEPGYPYTEGVAPLEGTVREGEIVFIPQGWWHCVLNEEDDTIAITQNYVSETSLPSVRAFLHYQRQNISG</sequence>
<name>A0A2C6KE98_9APIC</name>
<keyword evidence="3" id="KW-1185">Reference proteome</keyword>
<dbReference type="SMART" id="SM00558">
    <property type="entry name" value="JmjC"/>
    <property type="match status" value="1"/>
</dbReference>
<dbReference type="InterPro" id="IPR050910">
    <property type="entry name" value="JMJD6_ArgDemeth/LysHydrox"/>
</dbReference>
<dbReference type="PANTHER" id="PTHR12480">
    <property type="entry name" value="ARGININE DEMETHYLASE AND LYSYL-HYDROXYLASE JMJD"/>
    <property type="match status" value="1"/>
</dbReference>
<feature type="non-terminal residue" evidence="2">
    <location>
        <position position="1"/>
    </location>
</feature>
<dbReference type="InterPro" id="IPR003347">
    <property type="entry name" value="JmjC_dom"/>
</dbReference>